<dbReference type="InterPro" id="IPR014729">
    <property type="entry name" value="Rossmann-like_a/b/a_fold"/>
</dbReference>
<comment type="caution">
    <text evidence="6">The sequence shown here is derived from an EMBL/GenBank/DDBJ whole genome shotgun (WGS) entry which is preliminary data.</text>
</comment>
<dbReference type="InterPro" id="IPR027417">
    <property type="entry name" value="P-loop_NTPase"/>
</dbReference>
<dbReference type="Proteomes" id="UP000004221">
    <property type="component" value="Unassembled WGS sequence"/>
</dbReference>
<gene>
    <name evidence="6" type="ORF">NITHO_5470004</name>
</gene>
<name>I4ELZ9_9BACT</name>
<feature type="domain" description="Signal transduction histidine kinase osmosensitive K+ channel sensor N-terminal" evidence="5">
    <location>
        <begin position="34"/>
        <end position="241"/>
    </location>
</feature>
<proteinExistence type="predicted"/>
<evidence type="ECO:0000259" key="5">
    <source>
        <dbReference type="Pfam" id="PF02702"/>
    </source>
</evidence>
<accession>I4ELZ9</accession>
<keyword evidence="2 6" id="KW-0418">Kinase</keyword>
<dbReference type="Gene3D" id="3.40.50.620">
    <property type="entry name" value="HUPs"/>
    <property type="match status" value="1"/>
</dbReference>
<dbReference type="InterPro" id="IPR003852">
    <property type="entry name" value="Sig_transdc_His_kinase_KdpD_N"/>
</dbReference>
<dbReference type="CDD" id="cd01987">
    <property type="entry name" value="USP_KdpD-like"/>
    <property type="match status" value="1"/>
</dbReference>
<dbReference type="AlphaFoldDB" id="I4ELZ9"/>
<dbReference type="Pfam" id="PF02702">
    <property type="entry name" value="KdpD"/>
    <property type="match status" value="1"/>
</dbReference>
<evidence type="ECO:0000256" key="3">
    <source>
        <dbReference type="ARBA" id="ARBA00023012"/>
    </source>
</evidence>
<evidence type="ECO:0000313" key="6">
    <source>
        <dbReference type="EMBL" id="CCF85712.1"/>
    </source>
</evidence>
<dbReference type="Gene3D" id="3.40.50.300">
    <property type="entry name" value="P-loop containing nucleotide triphosphate hydrolases"/>
    <property type="match status" value="1"/>
</dbReference>
<keyword evidence="3" id="KW-0902">Two-component regulatory system</keyword>
<protein>
    <submittedName>
        <fullName evidence="6">Sensory histidine kinase in two-component regulatory system wtih KdpE, regulation of potassium translocation</fullName>
        <ecNumber evidence="6">2.7.1.-</ecNumber>
    </submittedName>
</protein>
<dbReference type="InterPro" id="IPR052023">
    <property type="entry name" value="Histidine_kinase_KdpD"/>
</dbReference>
<dbReference type="RefSeq" id="WP_008480827.1">
    <property type="nucleotide sequence ID" value="NZ_CAGS01000498.1"/>
</dbReference>
<keyword evidence="7" id="KW-1185">Reference proteome</keyword>
<evidence type="ECO:0000313" key="7">
    <source>
        <dbReference type="Proteomes" id="UP000004221"/>
    </source>
</evidence>
<dbReference type="FunFam" id="3.40.50.300:FF:000483">
    <property type="entry name" value="Sensor histidine kinase KdpD"/>
    <property type="match status" value="1"/>
</dbReference>
<dbReference type="OrthoDB" id="9806130at2"/>
<organism evidence="6 7">
    <name type="scientific">Nitrolancea hollandica Lb</name>
    <dbReference type="NCBI Taxonomy" id="1129897"/>
    <lineage>
        <taxon>Bacteria</taxon>
        <taxon>Pseudomonadati</taxon>
        <taxon>Thermomicrobiota</taxon>
        <taxon>Thermomicrobia</taxon>
        <taxon>Sphaerobacterales</taxon>
        <taxon>Sphaerobacterineae</taxon>
        <taxon>Sphaerobacteraceae</taxon>
        <taxon>Nitrolancea</taxon>
    </lineage>
</organism>
<dbReference type="GO" id="GO:0000155">
    <property type="term" value="F:phosphorelay sensor kinase activity"/>
    <property type="evidence" value="ECO:0007669"/>
    <property type="project" value="InterPro"/>
</dbReference>
<sequence>MDADPLRERIDAERPTAEEMLERVRREEVQASGRGHLRVFFGAAPGVGKTYTMLEEGHRLRAAGHDVVIGFVETYGRAETGALIRDLEVIPRRRIPYHGVVLEEMDTGAILRRHPEIALVDELAHTNAPGSPRRKRYEDVEVLLAAGINVLSTVNIQHLESVNDLVESFSGVKVRETIPDKVFDQAEIELVDLPPSLLRERLAAGKIYPRQQAERALENFFRESNLTALRELALRRTAEEVEATLESYMRGEQAPQPWPTIERVMVAIDNRPETEALLRRGWRLARGIHADLLAVAVIDRPVDQLPEECRKALLNHLELAEDLGATVITVIDQDVVNGLTRVAQSRNVTDVVIGQLPSSRWRSITGGSAFDRLVRRLPGVDIHVVSRCWLGDPP</sequence>
<reference evidence="6 7" key="1">
    <citation type="journal article" date="2012" name="ISME J.">
        <title>Nitrification expanded: discovery, physiology and genomics of a nitrite-oxidizing bacterium from the phylum Chloroflexi.</title>
        <authorList>
            <person name="Sorokin D.Y."/>
            <person name="Lucker S."/>
            <person name="Vejmelkova D."/>
            <person name="Kostrikina N.A."/>
            <person name="Kleerebezem R."/>
            <person name="Rijpstra W.I."/>
            <person name="Damste J.S."/>
            <person name="Le Paslier D."/>
            <person name="Muyzer G."/>
            <person name="Wagner M."/>
            <person name="van Loosdrecht M.C."/>
            <person name="Daims H."/>
        </authorList>
    </citation>
    <scope>NUCLEOTIDE SEQUENCE [LARGE SCALE GENOMIC DNA]</scope>
    <source>
        <strain evidence="7">none</strain>
    </source>
</reference>
<evidence type="ECO:0000259" key="4">
    <source>
        <dbReference type="Pfam" id="PF00582"/>
    </source>
</evidence>
<dbReference type="PANTHER" id="PTHR45569:SF1">
    <property type="entry name" value="SENSOR PROTEIN KDPD"/>
    <property type="match status" value="1"/>
</dbReference>
<dbReference type="PANTHER" id="PTHR45569">
    <property type="entry name" value="SENSOR PROTEIN KDPD"/>
    <property type="match status" value="1"/>
</dbReference>
<feature type="domain" description="UspA" evidence="4">
    <location>
        <begin position="261"/>
        <end position="378"/>
    </location>
</feature>
<evidence type="ECO:0000256" key="2">
    <source>
        <dbReference type="ARBA" id="ARBA00022777"/>
    </source>
</evidence>
<dbReference type="GO" id="GO:0005737">
    <property type="term" value="C:cytoplasm"/>
    <property type="evidence" value="ECO:0007669"/>
    <property type="project" value="UniProtKB-ARBA"/>
</dbReference>
<dbReference type="Pfam" id="PF00582">
    <property type="entry name" value="Usp"/>
    <property type="match status" value="1"/>
</dbReference>
<dbReference type="EC" id="2.7.1.-" evidence="6"/>
<dbReference type="SUPFAM" id="SSF52402">
    <property type="entry name" value="Adenine nucleotide alpha hydrolases-like"/>
    <property type="match status" value="1"/>
</dbReference>
<evidence type="ECO:0000256" key="1">
    <source>
        <dbReference type="ARBA" id="ARBA00022679"/>
    </source>
</evidence>
<dbReference type="EMBL" id="CAGS01000498">
    <property type="protein sequence ID" value="CCF85712.1"/>
    <property type="molecule type" value="Genomic_DNA"/>
</dbReference>
<dbReference type="GO" id="GO:0005886">
    <property type="term" value="C:plasma membrane"/>
    <property type="evidence" value="ECO:0007669"/>
    <property type="project" value="TreeGrafter"/>
</dbReference>
<keyword evidence="1 6" id="KW-0808">Transferase</keyword>
<dbReference type="InterPro" id="IPR006016">
    <property type="entry name" value="UspA"/>
</dbReference>